<reference evidence="3" key="1">
    <citation type="submission" date="2021-11" db="EMBL/GenBank/DDBJ databases">
        <title>Description of a new species Pelosinus isolated from the bottom sediments of Lake Baikal.</title>
        <authorList>
            <person name="Zakharyuk A."/>
        </authorList>
    </citation>
    <scope>NUCLEOTIDE SEQUENCE</scope>
    <source>
        <strain evidence="3">Bkl1</strain>
    </source>
</reference>
<dbReference type="Proteomes" id="UP001165492">
    <property type="component" value="Unassembled WGS sequence"/>
</dbReference>
<evidence type="ECO:0000256" key="1">
    <source>
        <dbReference type="ARBA" id="ARBA00007521"/>
    </source>
</evidence>
<dbReference type="PANTHER" id="PTHR33988">
    <property type="entry name" value="ENDORIBONUCLEASE MAZF-RELATED"/>
    <property type="match status" value="1"/>
</dbReference>
<dbReference type="SUPFAM" id="SSF50118">
    <property type="entry name" value="Cell growth inhibitor/plasmid maintenance toxic component"/>
    <property type="match status" value="1"/>
</dbReference>
<organism evidence="3 4">
    <name type="scientific">Pelosinus baikalensis</name>
    <dbReference type="NCBI Taxonomy" id="2892015"/>
    <lineage>
        <taxon>Bacteria</taxon>
        <taxon>Bacillati</taxon>
        <taxon>Bacillota</taxon>
        <taxon>Negativicutes</taxon>
        <taxon>Selenomonadales</taxon>
        <taxon>Sporomusaceae</taxon>
        <taxon>Pelosinus</taxon>
    </lineage>
</organism>
<keyword evidence="4" id="KW-1185">Reference proteome</keyword>
<keyword evidence="2" id="KW-1277">Toxin-antitoxin system</keyword>
<comment type="caution">
    <text evidence="3">The sequence shown here is derived from an EMBL/GenBank/DDBJ whole genome shotgun (WGS) entry which is preliminary data.</text>
</comment>
<dbReference type="InterPro" id="IPR003477">
    <property type="entry name" value="PemK-like"/>
</dbReference>
<evidence type="ECO:0000313" key="3">
    <source>
        <dbReference type="EMBL" id="MCC5467508.1"/>
    </source>
</evidence>
<gene>
    <name evidence="3" type="ORF">LMF89_19410</name>
</gene>
<proteinExistence type="inferred from homology"/>
<dbReference type="EMBL" id="JAJHJB010000034">
    <property type="protein sequence ID" value="MCC5467508.1"/>
    <property type="molecule type" value="Genomic_DNA"/>
</dbReference>
<name>A0ABS8HWH2_9FIRM</name>
<accession>A0ABS8HWH2</accession>
<dbReference type="Pfam" id="PF02452">
    <property type="entry name" value="PemK_toxin"/>
    <property type="match status" value="1"/>
</dbReference>
<comment type="similarity">
    <text evidence="1">Belongs to the PemK/MazF family.</text>
</comment>
<dbReference type="Gene3D" id="2.30.30.110">
    <property type="match status" value="1"/>
</dbReference>
<sequence>MSCVLIPIRGEIYWANLEPVEGSEQGGCRPVLIISNTLMNETASVVMVIPMTRKEEKVRVGPFNISIPIKSVVQDANGISDLKDKGHYFAPQDGVLLCNHARTISKNRLIGVVGKCEDKQIIDAIENAIKHAFALEACNECGVPLRPNGLLCARCKRIHRIKCIKCGVVSPNTYKYCPNCGGGL</sequence>
<dbReference type="RefSeq" id="WP_229536496.1">
    <property type="nucleotide sequence ID" value="NZ_JAJHJB010000034.1"/>
</dbReference>
<dbReference type="InterPro" id="IPR011067">
    <property type="entry name" value="Plasmid_toxin/cell-grow_inhib"/>
</dbReference>
<dbReference type="PANTHER" id="PTHR33988:SF2">
    <property type="entry name" value="ENDORIBONUCLEASE MAZF"/>
    <property type="match status" value="1"/>
</dbReference>
<evidence type="ECO:0000256" key="2">
    <source>
        <dbReference type="ARBA" id="ARBA00022649"/>
    </source>
</evidence>
<protein>
    <submittedName>
        <fullName evidence="3">Type II toxin-antitoxin system PemK/MazF family toxin</fullName>
    </submittedName>
</protein>
<evidence type="ECO:0000313" key="4">
    <source>
        <dbReference type="Proteomes" id="UP001165492"/>
    </source>
</evidence>